<dbReference type="EMBL" id="RCMV01000894">
    <property type="protein sequence ID" value="KAG3211938.1"/>
    <property type="molecule type" value="Genomic_DNA"/>
</dbReference>
<dbReference type="AlphaFoldDB" id="A0A329SJI8"/>
<gene>
    <name evidence="7" type="ORF">JG687_00015031</name>
    <name evidence="8" type="ORF">PC110_g6738</name>
    <name evidence="2" type="ORF">PC113_g17339</name>
    <name evidence="3" type="ORF">PC115_g20141</name>
    <name evidence="4" type="ORF">PC117_g22221</name>
    <name evidence="5" type="ORF">PC118_g20299</name>
    <name evidence="6" type="ORF">PC129_g17092</name>
</gene>
<evidence type="ECO:0000313" key="8">
    <source>
        <dbReference type="EMBL" id="RAW36987.1"/>
    </source>
</evidence>
<dbReference type="EMBL" id="RCML01001209">
    <property type="protein sequence ID" value="KAG2964479.1"/>
    <property type="molecule type" value="Genomic_DNA"/>
</dbReference>
<sequence>MTDLAKEIPTLVDRYVTSAGDQALTEYWQHDGRRSTGIAPGSQEPASSVPSTSGKRRGDGGGAPARPSRQKKRRRRPARREVSGTSQESVNRAGESRVLPGGSQSQQVRLEEARGREDQDSRALLGRQTRSMTTNCSYLGTTGLGFGTSDGASTGT</sequence>
<dbReference type="EMBL" id="JAENGZ010001283">
    <property type="protein sequence ID" value="KAG6949190.1"/>
    <property type="molecule type" value="Genomic_DNA"/>
</dbReference>
<protein>
    <submittedName>
        <fullName evidence="8">Uncharacterized protein</fullName>
    </submittedName>
</protein>
<feature type="compositionally biased region" description="Basic and acidic residues" evidence="1">
    <location>
        <begin position="109"/>
        <end position="121"/>
    </location>
</feature>
<comment type="caution">
    <text evidence="8">The sequence shown here is derived from an EMBL/GenBank/DDBJ whole genome shotgun (WGS) entry which is preliminary data.</text>
</comment>
<reference evidence="7" key="3">
    <citation type="submission" date="2021-01" db="EMBL/GenBank/DDBJ databases">
        <title>Phytophthora aleatoria, a newly-described species from Pinus radiata is distinct from Phytophthora cactorum isolates based on comparative genomics.</title>
        <authorList>
            <person name="Mcdougal R."/>
            <person name="Panda P."/>
            <person name="Williams N."/>
            <person name="Studholme D.J."/>
        </authorList>
    </citation>
    <scope>NUCLEOTIDE SEQUENCE</scope>
    <source>
        <strain evidence="7">NZFS 3830</strain>
    </source>
</reference>
<dbReference type="VEuPathDB" id="FungiDB:PC110_g6738"/>
<evidence type="ECO:0000313" key="7">
    <source>
        <dbReference type="EMBL" id="KAG6949190.1"/>
    </source>
</evidence>
<dbReference type="EMBL" id="RCMI01001234">
    <property type="protein sequence ID" value="KAG2888165.1"/>
    <property type="molecule type" value="Genomic_DNA"/>
</dbReference>
<dbReference type="Proteomes" id="UP000251314">
    <property type="component" value="Unassembled WGS sequence"/>
</dbReference>
<dbReference type="Proteomes" id="UP000688947">
    <property type="component" value="Unassembled WGS sequence"/>
</dbReference>
<dbReference type="Proteomes" id="UP000774804">
    <property type="component" value="Unassembled WGS sequence"/>
</dbReference>
<accession>A0A329SJI8</accession>
<dbReference type="EMBL" id="RCMG01000743">
    <property type="protein sequence ID" value="KAG2849682.1"/>
    <property type="molecule type" value="Genomic_DNA"/>
</dbReference>
<feature type="region of interest" description="Disordered" evidence="1">
    <location>
        <begin position="28"/>
        <end position="129"/>
    </location>
</feature>
<dbReference type="EMBL" id="MJFZ01000123">
    <property type="protein sequence ID" value="RAW36987.1"/>
    <property type="molecule type" value="Genomic_DNA"/>
</dbReference>
<dbReference type="Proteomes" id="UP000760860">
    <property type="component" value="Unassembled WGS sequence"/>
</dbReference>
<dbReference type="Proteomes" id="UP000697107">
    <property type="component" value="Unassembled WGS sequence"/>
</dbReference>
<dbReference type="OrthoDB" id="10315108at2759"/>
<reference evidence="2" key="2">
    <citation type="submission" date="2018-10" db="EMBL/GenBank/DDBJ databases">
        <title>Effector identification in a new, highly contiguous assembly of the strawberry crown rot pathogen Phytophthora cactorum.</title>
        <authorList>
            <person name="Armitage A.D."/>
            <person name="Nellist C.F."/>
            <person name="Bates H."/>
            <person name="Vickerstaff R.J."/>
            <person name="Harrison R.J."/>
        </authorList>
    </citation>
    <scope>NUCLEOTIDE SEQUENCE</scope>
    <source>
        <strain evidence="2">15-7</strain>
        <strain evidence="3">4032</strain>
        <strain evidence="4">4040</strain>
        <strain evidence="5">P415</strain>
        <strain evidence="6">P421</strain>
    </source>
</reference>
<proteinExistence type="predicted"/>
<name>A0A329SJI8_9STRA</name>
<evidence type="ECO:0000313" key="6">
    <source>
        <dbReference type="EMBL" id="KAG3211938.1"/>
    </source>
</evidence>
<dbReference type="Proteomes" id="UP000736787">
    <property type="component" value="Unassembled WGS sequence"/>
</dbReference>
<dbReference type="Proteomes" id="UP000735874">
    <property type="component" value="Unassembled WGS sequence"/>
</dbReference>
<evidence type="ECO:0000256" key="1">
    <source>
        <dbReference type="SAM" id="MobiDB-lite"/>
    </source>
</evidence>
<feature type="compositionally biased region" description="Basic residues" evidence="1">
    <location>
        <begin position="68"/>
        <end position="78"/>
    </location>
</feature>
<reference evidence="8 9" key="1">
    <citation type="submission" date="2018-01" db="EMBL/GenBank/DDBJ databases">
        <title>Draft genome of the strawberry crown rot pathogen Phytophthora cactorum.</title>
        <authorList>
            <person name="Armitage A.D."/>
            <person name="Lysoe E."/>
            <person name="Nellist C.F."/>
            <person name="Harrison R.J."/>
            <person name="Brurberg M.B."/>
        </authorList>
    </citation>
    <scope>NUCLEOTIDE SEQUENCE [LARGE SCALE GENOMIC DNA]</scope>
    <source>
        <strain evidence="8 9">10300</strain>
    </source>
</reference>
<evidence type="ECO:0000313" key="2">
    <source>
        <dbReference type="EMBL" id="KAG2849682.1"/>
    </source>
</evidence>
<dbReference type="EMBL" id="RCMK01001200">
    <property type="protein sequence ID" value="KAG2899462.1"/>
    <property type="molecule type" value="Genomic_DNA"/>
</dbReference>
<evidence type="ECO:0000313" key="9">
    <source>
        <dbReference type="Proteomes" id="UP000251314"/>
    </source>
</evidence>
<keyword evidence="9" id="KW-1185">Reference proteome</keyword>
<evidence type="ECO:0000313" key="4">
    <source>
        <dbReference type="EMBL" id="KAG2899462.1"/>
    </source>
</evidence>
<evidence type="ECO:0000313" key="3">
    <source>
        <dbReference type="EMBL" id="KAG2888165.1"/>
    </source>
</evidence>
<evidence type="ECO:0000313" key="5">
    <source>
        <dbReference type="EMBL" id="KAG2964479.1"/>
    </source>
</evidence>
<organism evidence="8 9">
    <name type="scientific">Phytophthora cactorum</name>
    <dbReference type="NCBI Taxonomy" id="29920"/>
    <lineage>
        <taxon>Eukaryota</taxon>
        <taxon>Sar</taxon>
        <taxon>Stramenopiles</taxon>
        <taxon>Oomycota</taxon>
        <taxon>Peronosporomycetes</taxon>
        <taxon>Peronosporales</taxon>
        <taxon>Peronosporaceae</taxon>
        <taxon>Phytophthora</taxon>
    </lineage>
</organism>